<organism evidence="15 16">
    <name type="scientific">Arenibacter palladensis</name>
    <dbReference type="NCBI Taxonomy" id="237373"/>
    <lineage>
        <taxon>Bacteria</taxon>
        <taxon>Pseudomonadati</taxon>
        <taxon>Bacteroidota</taxon>
        <taxon>Flavobacteriia</taxon>
        <taxon>Flavobacteriales</taxon>
        <taxon>Flavobacteriaceae</taxon>
        <taxon>Arenibacter</taxon>
    </lineage>
</organism>
<evidence type="ECO:0000259" key="12">
    <source>
        <dbReference type="PROSITE" id="PS01124"/>
    </source>
</evidence>
<dbReference type="Gene3D" id="1.10.10.60">
    <property type="entry name" value="Homeodomain-like"/>
    <property type="match status" value="1"/>
</dbReference>
<sequence>MKYITLYLFALLIHLGCMAQGNNTILQKLNIDGVPFNKKTNIVFEDHLGFLWLGTDSGLYRYDGHSLKENQYDVFDENSIPNNSINSIVEDDLGNLWIGSESYLIFYDRQSNRFKGFYKNNTSKVLGKSLDGTIWANLRNTGIVKIIPNEKVDNIQFQTEFNYKQDNSIWANDKQVNHFAEDKFGRIWLATPNGIIVLGKENKLIQSGFLKNTATIIHTKNNRFIATTDEGVFVLGYAKANNKLEVLKTYNHFPDTSPVAPTYTALAQEEETATLWIGTPSSLIKGTLKNNKYSFENVNNSNSQNESSQSRINSLTLDRYNNLWIASNKGVYKYIGRTSIFEYTGVDENLTNFFPQSFLKENNREILLTINQKGLYRFNKKLNTNEPLLYTTENYTVVKKDYENKELLIGFGRALLKSNNYTIKNQTLGVDTLQHFSKGIKDIIPLNQNEIWVGLWGGGIDIVHTGPNLSKFKQKTISLLMGKNVSVMHLDKKQNLWVGTRGDGLFMVDLINEELKTFNPNLKDKDGLSSNAILCLLETEPGNIWIGTRGGGINFYNSETKTVQSYGKKQGLLSTTVSSIETDNSGNLWLSTQAGISRFDITEKKFVNFGMEDGLAESHFIFNSYLKDQDGTIYFGCPGGFYSVDTKNYKKSDLIPNTVITKFDILGNESTESPSENFSLPIQGIGSSEKLELPYNSNNIAIEFSSLDFTAPNKNEYTYKLEGINDFWHHTKASNRNANYNDLPPGKYTFKVKSSNSDGVWNTTPTELSFVIAPPYWRSNLAYFIYIVLLAVFIYIAFLLVQRWYTLKKNLVAETISREKDNEINRMKMVFFTDISHELRTPLSLILGTIEKVVKEKKFTLSPLTSQRIYNNTLRMHRLINQIMDIRKFDEGKLKLRISKNDIVRDIRTIKNAFNDFARIYEIKYHFNCNKEEIRGWYDVDIMEKILFNLLSNAFKHTLKKGEISVTLEVANMNDNDFIRLHRKKGEYIKCSVRDNGIGIPKKDLPHIFDRYYQATKTYSNQIPGTGIGMELVQKLVERHHGNIIVESEEGVFTEFTFFLPIHKNAFDKKERIDTGKPLTRNFIHNSEFQVIEEVSSEFDAQTDSNHKDKPKVLLIEDNNDLRFMVKEELKDDFHVVEASNGQEGYETILKEKPQLIICDILMPIEDGVSMLKRVKDNNDINTIPIFMLTAKNSEETKIKCLSLGAEDYIEKPFSLEFVKWKVKNALITRQELKEKYSKIITAEPQEIEVDSQDEMFIKKLVQIIEDSMDDNLLSVEFLASEVGMSRANLYRKVQAIMDETPVNLIKQIRLKRAAQLLKKNQMYISEVAYMTGFSNQKYFSKCFSKEYGKSPTEFARQFSKDKAIIKKDLVP</sequence>
<dbReference type="PRINTS" id="PR00344">
    <property type="entry name" value="BCTRLSENSOR"/>
</dbReference>
<keyword evidence="11" id="KW-0732">Signal</keyword>
<dbReference type="SUPFAM" id="SSF47384">
    <property type="entry name" value="Homodimeric domain of signal transducing histidine kinase"/>
    <property type="match status" value="1"/>
</dbReference>
<keyword evidence="4" id="KW-0808">Transferase</keyword>
<dbReference type="GO" id="GO:0000155">
    <property type="term" value="F:phosphorelay sensor kinase activity"/>
    <property type="evidence" value="ECO:0007669"/>
    <property type="project" value="InterPro"/>
</dbReference>
<evidence type="ECO:0000256" key="1">
    <source>
        <dbReference type="ARBA" id="ARBA00000085"/>
    </source>
</evidence>
<dbReference type="Gene3D" id="2.60.40.10">
    <property type="entry name" value="Immunoglobulins"/>
    <property type="match status" value="1"/>
</dbReference>
<evidence type="ECO:0000259" key="13">
    <source>
        <dbReference type="PROSITE" id="PS50109"/>
    </source>
</evidence>
<dbReference type="Pfam" id="PF07494">
    <property type="entry name" value="Reg_prop"/>
    <property type="match status" value="2"/>
</dbReference>
<dbReference type="SMART" id="SM00387">
    <property type="entry name" value="HATPase_c"/>
    <property type="match status" value="1"/>
</dbReference>
<keyword evidence="6" id="KW-0805">Transcription regulation</keyword>
<evidence type="ECO:0000256" key="11">
    <source>
        <dbReference type="SAM" id="SignalP"/>
    </source>
</evidence>
<evidence type="ECO:0000256" key="7">
    <source>
        <dbReference type="ARBA" id="ARBA00023125"/>
    </source>
</evidence>
<dbReference type="InterPro" id="IPR018062">
    <property type="entry name" value="HTH_AraC-typ_CS"/>
</dbReference>
<feature type="modified residue" description="4-aspartylphosphate" evidence="9">
    <location>
        <position position="1160"/>
    </location>
</feature>
<evidence type="ECO:0000256" key="2">
    <source>
        <dbReference type="ARBA" id="ARBA00012438"/>
    </source>
</evidence>
<keyword evidence="8" id="KW-0804">Transcription</keyword>
<dbReference type="GO" id="GO:0043565">
    <property type="term" value="F:sequence-specific DNA binding"/>
    <property type="evidence" value="ECO:0007669"/>
    <property type="project" value="InterPro"/>
</dbReference>
<dbReference type="InterPro" id="IPR011123">
    <property type="entry name" value="Y_Y_Y"/>
</dbReference>
<evidence type="ECO:0000256" key="6">
    <source>
        <dbReference type="ARBA" id="ARBA00023015"/>
    </source>
</evidence>
<dbReference type="Gene3D" id="1.10.287.130">
    <property type="match status" value="1"/>
</dbReference>
<dbReference type="RefSeq" id="WP_084532485.1">
    <property type="nucleotide sequence ID" value="NZ_FQUX01000001.1"/>
</dbReference>
<dbReference type="CDD" id="cd00075">
    <property type="entry name" value="HATPase"/>
    <property type="match status" value="1"/>
</dbReference>
<evidence type="ECO:0000256" key="10">
    <source>
        <dbReference type="SAM" id="Phobius"/>
    </source>
</evidence>
<dbReference type="PANTHER" id="PTHR43547">
    <property type="entry name" value="TWO-COMPONENT HISTIDINE KINASE"/>
    <property type="match status" value="1"/>
</dbReference>
<dbReference type="InterPro" id="IPR005467">
    <property type="entry name" value="His_kinase_dom"/>
</dbReference>
<dbReference type="GO" id="GO:0003700">
    <property type="term" value="F:DNA-binding transcription factor activity"/>
    <property type="evidence" value="ECO:0007669"/>
    <property type="project" value="InterPro"/>
</dbReference>
<dbReference type="SUPFAM" id="SSF52172">
    <property type="entry name" value="CheY-like"/>
    <property type="match status" value="1"/>
</dbReference>
<dbReference type="SUPFAM" id="SSF46689">
    <property type="entry name" value="Homeodomain-like"/>
    <property type="match status" value="1"/>
</dbReference>
<reference evidence="16" key="1">
    <citation type="submission" date="2016-11" db="EMBL/GenBank/DDBJ databases">
        <authorList>
            <person name="Varghese N."/>
            <person name="Submissions S."/>
        </authorList>
    </citation>
    <scope>NUCLEOTIDE SEQUENCE [LARGE SCALE GENOMIC DNA]</scope>
    <source>
        <strain evidence="16">DSM 17539</strain>
    </source>
</reference>
<dbReference type="CDD" id="cd00082">
    <property type="entry name" value="HisKA"/>
    <property type="match status" value="1"/>
</dbReference>
<dbReference type="InterPro" id="IPR003661">
    <property type="entry name" value="HisK_dim/P_dom"/>
</dbReference>
<evidence type="ECO:0000256" key="8">
    <source>
        <dbReference type="ARBA" id="ARBA00023163"/>
    </source>
</evidence>
<comment type="catalytic activity">
    <reaction evidence="1">
        <text>ATP + protein L-histidine = ADP + protein N-phospho-L-histidine.</text>
        <dbReference type="EC" id="2.7.13.3"/>
    </reaction>
</comment>
<evidence type="ECO:0000259" key="14">
    <source>
        <dbReference type="PROSITE" id="PS50110"/>
    </source>
</evidence>
<keyword evidence="10" id="KW-0472">Membrane</keyword>
<dbReference type="InterPro" id="IPR004358">
    <property type="entry name" value="Sig_transdc_His_kin-like_C"/>
</dbReference>
<dbReference type="CDD" id="cd17574">
    <property type="entry name" value="REC_OmpR"/>
    <property type="match status" value="1"/>
</dbReference>
<dbReference type="OrthoDB" id="1383922at2"/>
<dbReference type="InterPro" id="IPR036890">
    <property type="entry name" value="HATPase_C_sf"/>
</dbReference>
<dbReference type="SMART" id="SM00448">
    <property type="entry name" value="REC"/>
    <property type="match status" value="1"/>
</dbReference>
<feature type="domain" description="Response regulatory" evidence="14">
    <location>
        <begin position="1112"/>
        <end position="1227"/>
    </location>
</feature>
<dbReference type="InterPro" id="IPR009057">
    <property type="entry name" value="Homeodomain-like_sf"/>
</dbReference>
<dbReference type="InterPro" id="IPR011006">
    <property type="entry name" value="CheY-like_superfamily"/>
</dbReference>
<feature type="chain" id="PRO_5009907995" description="histidine kinase" evidence="11">
    <location>
        <begin position="20"/>
        <end position="1372"/>
    </location>
</feature>
<evidence type="ECO:0000256" key="5">
    <source>
        <dbReference type="ARBA" id="ARBA00022777"/>
    </source>
</evidence>
<dbReference type="EMBL" id="FQUX01000001">
    <property type="protein sequence ID" value="SHE74086.1"/>
    <property type="molecule type" value="Genomic_DNA"/>
</dbReference>
<feature type="transmembrane region" description="Helical" evidence="10">
    <location>
        <begin position="781"/>
        <end position="801"/>
    </location>
</feature>
<feature type="signal peptide" evidence="11">
    <location>
        <begin position="1"/>
        <end position="19"/>
    </location>
</feature>
<keyword evidence="10" id="KW-1133">Transmembrane helix</keyword>
<feature type="domain" description="HTH araC/xylS-type" evidence="12">
    <location>
        <begin position="1259"/>
        <end position="1358"/>
    </location>
</feature>
<dbReference type="PROSITE" id="PS00041">
    <property type="entry name" value="HTH_ARAC_FAMILY_1"/>
    <property type="match status" value="2"/>
</dbReference>
<dbReference type="Pfam" id="PF00512">
    <property type="entry name" value="HisKA"/>
    <property type="match status" value="1"/>
</dbReference>
<dbReference type="PROSITE" id="PS50110">
    <property type="entry name" value="RESPONSE_REGULATORY"/>
    <property type="match status" value="1"/>
</dbReference>
<feature type="domain" description="Histidine kinase" evidence="13">
    <location>
        <begin position="834"/>
        <end position="1064"/>
    </location>
</feature>
<evidence type="ECO:0000256" key="9">
    <source>
        <dbReference type="PROSITE-ProRule" id="PRU00169"/>
    </source>
</evidence>
<keyword evidence="16" id="KW-1185">Reference proteome</keyword>
<dbReference type="Gene3D" id="2.130.10.10">
    <property type="entry name" value="YVTN repeat-like/Quinoprotein amine dehydrogenase"/>
    <property type="match status" value="3"/>
</dbReference>
<dbReference type="SMART" id="SM00388">
    <property type="entry name" value="HisKA"/>
    <property type="match status" value="1"/>
</dbReference>
<dbReference type="InterPro" id="IPR011110">
    <property type="entry name" value="Reg_prop"/>
</dbReference>
<dbReference type="InterPro" id="IPR003594">
    <property type="entry name" value="HATPase_dom"/>
</dbReference>
<dbReference type="PANTHER" id="PTHR43547:SF2">
    <property type="entry name" value="HYBRID SIGNAL TRANSDUCTION HISTIDINE KINASE C"/>
    <property type="match status" value="1"/>
</dbReference>
<dbReference type="InterPro" id="IPR001789">
    <property type="entry name" value="Sig_transdc_resp-reg_receiver"/>
</dbReference>
<dbReference type="PROSITE" id="PS50109">
    <property type="entry name" value="HIS_KIN"/>
    <property type="match status" value="1"/>
</dbReference>
<evidence type="ECO:0000313" key="16">
    <source>
        <dbReference type="Proteomes" id="UP000184406"/>
    </source>
</evidence>
<protein>
    <recommendedName>
        <fullName evidence="2">histidine kinase</fullName>
        <ecNumber evidence="2">2.7.13.3</ecNumber>
    </recommendedName>
</protein>
<evidence type="ECO:0000256" key="3">
    <source>
        <dbReference type="ARBA" id="ARBA00022553"/>
    </source>
</evidence>
<keyword evidence="5" id="KW-0418">Kinase</keyword>
<dbReference type="EC" id="2.7.13.3" evidence="2"/>
<proteinExistence type="predicted"/>
<dbReference type="Pfam" id="PF02518">
    <property type="entry name" value="HATPase_c"/>
    <property type="match status" value="1"/>
</dbReference>
<dbReference type="Gene3D" id="3.40.50.2300">
    <property type="match status" value="1"/>
</dbReference>
<dbReference type="Pfam" id="PF07495">
    <property type="entry name" value="Y_Y_Y"/>
    <property type="match status" value="1"/>
</dbReference>
<gene>
    <name evidence="15" type="ORF">SAMN03080594_1011143</name>
</gene>
<dbReference type="SUPFAM" id="SSF63829">
    <property type="entry name" value="Calcium-dependent phosphotriesterase"/>
    <property type="match status" value="2"/>
</dbReference>
<dbReference type="Pfam" id="PF12833">
    <property type="entry name" value="HTH_18"/>
    <property type="match status" value="1"/>
</dbReference>
<keyword evidence="3 9" id="KW-0597">Phosphoprotein</keyword>
<dbReference type="Proteomes" id="UP000184406">
    <property type="component" value="Unassembled WGS sequence"/>
</dbReference>
<dbReference type="InterPro" id="IPR018060">
    <property type="entry name" value="HTH_AraC"/>
</dbReference>
<dbReference type="InterPro" id="IPR013783">
    <property type="entry name" value="Ig-like_fold"/>
</dbReference>
<dbReference type="SMART" id="SM00342">
    <property type="entry name" value="HTH_ARAC"/>
    <property type="match status" value="1"/>
</dbReference>
<dbReference type="PROSITE" id="PS01124">
    <property type="entry name" value="HTH_ARAC_FAMILY_2"/>
    <property type="match status" value="1"/>
</dbReference>
<evidence type="ECO:0000313" key="15">
    <source>
        <dbReference type="EMBL" id="SHE74086.1"/>
    </source>
</evidence>
<keyword evidence="10" id="KW-0812">Transmembrane</keyword>
<dbReference type="InterPro" id="IPR036097">
    <property type="entry name" value="HisK_dim/P_sf"/>
</dbReference>
<dbReference type="FunFam" id="3.30.565.10:FF:000006">
    <property type="entry name" value="Sensor histidine kinase WalK"/>
    <property type="match status" value="1"/>
</dbReference>
<evidence type="ECO:0000256" key="4">
    <source>
        <dbReference type="ARBA" id="ARBA00022679"/>
    </source>
</evidence>
<dbReference type="Pfam" id="PF00072">
    <property type="entry name" value="Response_reg"/>
    <property type="match status" value="1"/>
</dbReference>
<accession>A0A1M4VYP6</accession>
<name>A0A1M4VYP6_9FLAO</name>
<keyword evidence="7" id="KW-0238">DNA-binding</keyword>
<dbReference type="SUPFAM" id="SSF55874">
    <property type="entry name" value="ATPase domain of HSP90 chaperone/DNA topoisomerase II/histidine kinase"/>
    <property type="match status" value="1"/>
</dbReference>
<dbReference type="Gene3D" id="3.30.565.10">
    <property type="entry name" value="Histidine kinase-like ATPase, C-terminal domain"/>
    <property type="match status" value="1"/>
</dbReference>
<dbReference type="InterPro" id="IPR015943">
    <property type="entry name" value="WD40/YVTN_repeat-like_dom_sf"/>
</dbReference>